<dbReference type="GO" id="GO:0032259">
    <property type="term" value="P:methylation"/>
    <property type="evidence" value="ECO:0007669"/>
    <property type="project" value="UniProtKB-KW"/>
</dbReference>
<keyword evidence="3 7" id="KW-0489">Methyltransferase</keyword>
<accession>A0A1Z4LMT7</accession>
<dbReference type="InterPro" id="IPR014008">
    <property type="entry name" value="Cbl_synth_MTase_CbiT"/>
</dbReference>
<dbReference type="Pfam" id="PF00590">
    <property type="entry name" value="TP_methylase"/>
    <property type="match status" value="1"/>
</dbReference>
<comment type="pathway">
    <text evidence="1">Cofactor biosynthesis; adenosylcobalamin biosynthesis.</text>
</comment>
<dbReference type="InterPro" id="IPR012818">
    <property type="entry name" value="CbiE"/>
</dbReference>
<dbReference type="NCBIfam" id="TIGR02469">
    <property type="entry name" value="CbiT"/>
    <property type="match status" value="1"/>
</dbReference>
<evidence type="ECO:0000259" key="6">
    <source>
        <dbReference type="Pfam" id="PF00590"/>
    </source>
</evidence>
<dbReference type="InterPro" id="IPR035996">
    <property type="entry name" value="4pyrrol_Methylase_sf"/>
</dbReference>
<dbReference type="NCBIfam" id="TIGR02467">
    <property type="entry name" value="CbiE"/>
    <property type="match status" value="1"/>
</dbReference>
<dbReference type="SUPFAM" id="SSF53790">
    <property type="entry name" value="Tetrapyrrole methylase"/>
    <property type="match status" value="1"/>
</dbReference>
<keyword evidence="5" id="KW-0949">S-adenosyl-L-methionine</keyword>
<keyword evidence="4 7" id="KW-0808">Transferase</keyword>
<evidence type="ECO:0000256" key="4">
    <source>
        <dbReference type="ARBA" id="ARBA00022679"/>
    </source>
</evidence>
<dbReference type="InterPro" id="IPR006365">
    <property type="entry name" value="Cbl_synth_CobL"/>
</dbReference>
<protein>
    <submittedName>
        <fullName evidence="7">Precorrin-6y C5,15-methyltransferase (Decarboxylating), CbiE subunit</fullName>
    </submittedName>
</protein>
<dbReference type="CDD" id="cd11644">
    <property type="entry name" value="Precorrin-6Y-MT"/>
    <property type="match status" value="1"/>
</dbReference>
<name>A0A1Z4LMT7_9CYAN</name>
<proteinExistence type="predicted"/>
<gene>
    <name evidence="7" type="ORF">NIES267_20230</name>
</gene>
<dbReference type="Gene3D" id="3.40.1010.10">
    <property type="entry name" value="Cobalt-precorrin-4 Transmethylase, Domain 1"/>
    <property type="match status" value="1"/>
</dbReference>
<evidence type="ECO:0000313" key="7">
    <source>
        <dbReference type="EMBL" id="BAY82542.1"/>
    </source>
</evidence>
<dbReference type="PANTHER" id="PTHR43182">
    <property type="entry name" value="COBALT-PRECORRIN-6B C(15)-METHYLTRANSFERASE (DECARBOXYLATING)"/>
    <property type="match status" value="1"/>
</dbReference>
<dbReference type="UniPathway" id="UPA00148"/>
<keyword evidence="8" id="KW-1185">Reference proteome</keyword>
<dbReference type="AlphaFoldDB" id="A0A1Z4LMT7"/>
<dbReference type="InterPro" id="IPR029063">
    <property type="entry name" value="SAM-dependent_MTases_sf"/>
</dbReference>
<evidence type="ECO:0000256" key="3">
    <source>
        <dbReference type="ARBA" id="ARBA00022603"/>
    </source>
</evidence>
<evidence type="ECO:0000256" key="2">
    <source>
        <dbReference type="ARBA" id="ARBA00022573"/>
    </source>
</evidence>
<evidence type="ECO:0000256" key="1">
    <source>
        <dbReference type="ARBA" id="ARBA00004953"/>
    </source>
</evidence>
<dbReference type="InterPro" id="IPR000878">
    <property type="entry name" value="4pyrrol_Mease"/>
</dbReference>
<evidence type="ECO:0000256" key="5">
    <source>
        <dbReference type="ARBA" id="ARBA00022691"/>
    </source>
</evidence>
<dbReference type="EMBL" id="AP018227">
    <property type="protein sequence ID" value="BAY82542.1"/>
    <property type="molecule type" value="Genomic_DNA"/>
</dbReference>
<keyword evidence="2" id="KW-0169">Cobalamin biosynthesis</keyword>
<dbReference type="OrthoDB" id="9780707at2"/>
<feature type="domain" description="Tetrapyrrole methylase" evidence="6">
    <location>
        <begin position="5"/>
        <end position="188"/>
    </location>
</feature>
<dbReference type="GO" id="GO:0008276">
    <property type="term" value="F:protein methyltransferase activity"/>
    <property type="evidence" value="ECO:0007669"/>
    <property type="project" value="InterPro"/>
</dbReference>
<dbReference type="Proteomes" id="UP000218418">
    <property type="component" value="Chromosome"/>
</dbReference>
<dbReference type="PIRSF" id="PIRSF036428">
    <property type="entry name" value="CobL"/>
    <property type="match status" value="1"/>
</dbReference>
<evidence type="ECO:0000313" key="8">
    <source>
        <dbReference type="Proteomes" id="UP000218418"/>
    </source>
</evidence>
<dbReference type="InterPro" id="IPR014777">
    <property type="entry name" value="4pyrrole_Mease_sub1"/>
</dbReference>
<dbReference type="InterPro" id="IPR050714">
    <property type="entry name" value="Cobalamin_biosynth_MTase"/>
</dbReference>
<dbReference type="CDD" id="cd02440">
    <property type="entry name" value="AdoMet_MTases"/>
    <property type="match status" value="1"/>
</dbReference>
<dbReference type="Gene3D" id="3.40.50.150">
    <property type="entry name" value="Vaccinia Virus protein VP39"/>
    <property type="match status" value="1"/>
</dbReference>
<organism evidence="7 8">
    <name type="scientific">Calothrix parasitica NIES-267</name>
    <dbReference type="NCBI Taxonomy" id="1973488"/>
    <lineage>
        <taxon>Bacteria</taxon>
        <taxon>Bacillati</taxon>
        <taxon>Cyanobacteriota</taxon>
        <taxon>Cyanophyceae</taxon>
        <taxon>Nostocales</taxon>
        <taxon>Calotrichaceae</taxon>
        <taxon>Calothrix</taxon>
    </lineage>
</organism>
<dbReference type="GO" id="GO:0009236">
    <property type="term" value="P:cobalamin biosynthetic process"/>
    <property type="evidence" value="ECO:0007669"/>
    <property type="project" value="UniProtKB-UniPathway"/>
</dbReference>
<reference evidence="7 8" key="1">
    <citation type="submission" date="2017-06" db="EMBL/GenBank/DDBJ databases">
        <title>Genome sequencing of cyanobaciteial culture collection at National Institute for Environmental Studies (NIES).</title>
        <authorList>
            <person name="Hirose Y."/>
            <person name="Shimura Y."/>
            <person name="Fujisawa T."/>
            <person name="Nakamura Y."/>
            <person name="Kawachi M."/>
        </authorList>
    </citation>
    <scope>NUCLEOTIDE SEQUENCE [LARGE SCALE GENOMIC DNA]</scope>
    <source>
        <strain evidence="7 8">NIES-267</strain>
    </source>
</reference>
<dbReference type="SUPFAM" id="SSF53335">
    <property type="entry name" value="S-adenosyl-L-methionine-dependent methyltransferases"/>
    <property type="match status" value="1"/>
</dbReference>
<dbReference type="PANTHER" id="PTHR43182:SF1">
    <property type="entry name" value="COBALT-PRECORRIN-7 C(5)-METHYLTRANSFERASE"/>
    <property type="match status" value="1"/>
</dbReference>
<sequence length="402" mass="43684">MHKWLSVVGIGEDGLPGLSQVAYSLVEKAEVLVGGKRHLSMLPEDDTREKLIWSSPIASSVEGIIQRRGKSVCVLGSGDPMCFGIGVTLTRRIPICEITIIPAPSAFSLACSRLGWNLQDVETLTLAARPISLLHPVIYPGARLLILSEGRNTPATVAQTLVDRGFGDSKITVLEYMGGERERIVEGIAAEWETTKIASLNTIAIECVADADILQLPRIAGLPDIAYQHDGQLTKREVRAITLAALAPIPGQMLWDIGAGCGSISIEWMRTHPRCWAIAIEQNDSRLNYIADNAASLGTPHLRIIHGEAPAALQLLQPPDAIFIGGGITTEDMFDTCWQALRTGGRLVANAVTIESEQKLFEWQNQLGGTLTRIAIQRAQPIGKFLGWKPMVPVTQWVVVKE</sequence>